<feature type="region of interest" description="Disordered" evidence="5">
    <location>
        <begin position="53"/>
        <end position="114"/>
    </location>
</feature>
<comment type="caution">
    <text evidence="8">The sequence shown here is derived from an EMBL/GenBank/DDBJ whole genome shotgun (WGS) entry which is preliminary data.</text>
</comment>
<keyword evidence="3" id="KW-0804">Transcription</keyword>
<dbReference type="Pfam" id="PF04082">
    <property type="entry name" value="Fungal_trans"/>
    <property type="match status" value="1"/>
</dbReference>
<evidence type="ECO:0000256" key="4">
    <source>
        <dbReference type="ARBA" id="ARBA00023242"/>
    </source>
</evidence>
<dbReference type="GO" id="GO:0006351">
    <property type="term" value="P:DNA-templated transcription"/>
    <property type="evidence" value="ECO:0007669"/>
    <property type="project" value="InterPro"/>
</dbReference>
<accession>A0A8K0TGC1</accession>
<reference evidence="8" key="1">
    <citation type="journal article" date="2021" name="Nat. Commun.">
        <title>Genetic determinants of endophytism in the Arabidopsis root mycobiome.</title>
        <authorList>
            <person name="Mesny F."/>
            <person name="Miyauchi S."/>
            <person name="Thiergart T."/>
            <person name="Pickel B."/>
            <person name="Atanasova L."/>
            <person name="Karlsson M."/>
            <person name="Huettel B."/>
            <person name="Barry K.W."/>
            <person name="Haridas S."/>
            <person name="Chen C."/>
            <person name="Bauer D."/>
            <person name="Andreopoulos W."/>
            <person name="Pangilinan J."/>
            <person name="LaButti K."/>
            <person name="Riley R."/>
            <person name="Lipzen A."/>
            <person name="Clum A."/>
            <person name="Drula E."/>
            <person name="Henrissat B."/>
            <person name="Kohler A."/>
            <person name="Grigoriev I.V."/>
            <person name="Martin F.M."/>
            <person name="Hacquard S."/>
        </authorList>
    </citation>
    <scope>NUCLEOTIDE SEQUENCE</scope>
    <source>
        <strain evidence="8">MPI-CAGE-AT-0016</strain>
    </source>
</reference>
<gene>
    <name evidence="8" type="ORF">B0T11DRAFT_49889</name>
</gene>
<dbReference type="GO" id="GO:0008270">
    <property type="term" value="F:zinc ion binding"/>
    <property type="evidence" value="ECO:0007669"/>
    <property type="project" value="InterPro"/>
</dbReference>
<keyword evidence="1" id="KW-0479">Metal-binding</keyword>
<keyword evidence="6" id="KW-0812">Transmembrane</keyword>
<name>A0A8K0TGC1_9PEZI</name>
<dbReference type="CDD" id="cd12148">
    <property type="entry name" value="fungal_TF_MHR"/>
    <property type="match status" value="1"/>
</dbReference>
<keyword evidence="2" id="KW-0805">Transcription regulation</keyword>
<evidence type="ECO:0000256" key="1">
    <source>
        <dbReference type="ARBA" id="ARBA00022723"/>
    </source>
</evidence>
<evidence type="ECO:0000256" key="6">
    <source>
        <dbReference type="SAM" id="Phobius"/>
    </source>
</evidence>
<feature type="region of interest" description="Disordered" evidence="5">
    <location>
        <begin position="365"/>
        <end position="388"/>
    </location>
</feature>
<evidence type="ECO:0000313" key="8">
    <source>
        <dbReference type="EMBL" id="KAH7367040.1"/>
    </source>
</evidence>
<dbReference type="PANTHER" id="PTHR47424:SF9">
    <property type="entry name" value="TAH-2"/>
    <property type="match status" value="1"/>
</dbReference>
<sequence>MPRPKVRPEDRQRAVRACVPCKNSKKRCDARLPCSNCCRRECEAACIFDSEPYPRHRSSETRRSNRAVGDHERREHHGWDPNTTYEDASHAPHTPDSTLAACSDVTPGVPSPPQSTIAHLGGASRMGGSKGEKVNMGDSPSLSFLHFLRRTLLHYMGPSPFTDNRRANVMLEAVIPLKTSDSVPDGSPESQLDVEEKRQYLERFFTATTGLVYLFSPAQLSQMLDEREARSNNSDQPESYTLRDSIIDLAISIGGQCCETTPKSLYHAQRHFERGQKLAFEGMLLDPSVDMICVFLLMSVYMLGTCKRNGAFMYLGVAARSAHALGLHVPESYQHLEAGEQMFRSQVWKSLRILDIAIGSVLSRPPASSPRGPLRDAFTPTTSIQESPSPEYLSMNASFEVCTILEEIMDHLDHKRDVNITSIEEFLTRLRRWSQSLPPSVRSSSVTWPLPPEKRRQALGNFAVSCFYYFSVILITRPILISYLLMKLKLLDPSTATSAPCLASSPEAEQIAQVCVDAAILMAETARRAQSAGLLIQNMCLLKAWLFSASLVLGFSVFVDASSSTSPTSFDAEAALHGSINVIKELARTSPQAHHYLDVLTEFLGAIKQHRERLVPPRRRSSGQYLSQIFVLDQERPSGDSDMDSVPTLSLNAPEFGADTSSAGLWMLQQAAEATQDMNDLWKLPDANAGCNDSGLPGSIAASVSLPMGAFDLDWSSVSVQVTESSLFDMDPFMNMMDQC</sequence>
<evidence type="ECO:0000256" key="3">
    <source>
        <dbReference type="ARBA" id="ARBA00023163"/>
    </source>
</evidence>
<keyword evidence="4" id="KW-0539">Nucleus</keyword>
<dbReference type="CDD" id="cd00067">
    <property type="entry name" value="GAL4"/>
    <property type="match status" value="1"/>
</dbReference>
<dbReference type="InterPro" id="IPR036864">
    <property type="entry name" value="Zn2-C6_fun-type_DNA-bd_sf"/>
</dbReference>
<dbReference type="EMBL" id="JAGPXD010000002">
    <property type="protein sequence ID" value="KAH7367040.1"/>
    <property type="molecule type" value="Genomic_DNA"/>
</dbReference>
<evidence type="ECO:0000259" key="7">
    <source>
        <dbReference type="PROSITE" id="PS50048"/>
    </source>
</evidence>
<dbReference type="GO" id="GO:0000435">
    <property type="term" value="P:positive regulation of transcription from RNA polymerase II promoter by galactose"/>
    <property type="evidence" value="ECO:0007669"/>
    <property type="project" value="TreeGrafter"/>
</dbReference>
<feature type="domain" description="Zn(2)-C6 fungal-type" evidence="7">
    <location>
        <begin position="17"/>
        <end position="48"/>
    </location>
</feature>
<dbReference type="InterPro" id="IPR001138">
    <property type="entry name" value="Zn2Cys6_DnaBD"/>
</dbReference>
<keyword evidence="6" id="KW-0472">Membrane</keyword>
<dbReference type="InterPro" id="IPR007219">
    <property type="entry name" value="XnlR_reg_dom"/>
</dbReference>
<dbReference type="GO" id="GO:0005634">
    <property type="term" value="C:nucleus"/>
    <property type="evidence" value="ECO:0007669"/>
    <property type="project" value="TreeGrafter"/>
</dbReference>
<feature type="compositionally biased region" description="Polar residues" evidence="5">
    <location>
        <begin position="379"/>
        <end position="388"/>
    </location>
</feature>
<dbReference type="GO" id="GO:0000978">
    <property type="term" value="F:RNA polymerase II cis-regulatory region sequence-specific DNA binding"/>
    <property type="evidence" value="ECO:0007669"/>
    <property type="project" value="TreeGrafter"/>
</dbReference>
<dbReference type="AlphaFoldDB" id="A0A8K0TGC1"/>
<dbReference type="SMART" id="SM00906">
    <property type="entry name" value="Fungal_trans"/>
    <property type="match status" value="1"/>
</dbReference>
<dbReference type="PANTHER" id="PTHR47424">
    <property type="entry name" value="REGULATORY PROTEIN GAL4"/>
    <property type="match status" value="1"/>
</dbReference>
<feature type="compositionally biased region" description="Basic and acidic residues" evidence="5">
    <location>
        <begin position="53"/>
        <end position="79"/>
    </location>
</feature>
<dbReference type="PROSITE" id="PS00463">
    <property type="entry name" value="ZN2_CY6_FUNGAL_1"/>
    <property type="match status" value="1"/>
</dbReference>
<evidence type="ECO:0000256" key="5">
    <source>
        <dbReference type="SAM" id="MobiDB-lite"/>
    </source>
</evidence>
<organism evidence="8 9">
    <name type="scientific">Plectosphaerella cucumerina</name>
    <dbReference type="NCBI Taxonomy" id="40658"/>
    <lineage>
        <taxon>Eukaryota</taxon>
        <taxon>Fungi</taxon>
        <taxon>Dikarya</taxon>
        <taxon>Ascomycota</taxon>
        <taxon>Pezizomycotina</taxon>
        <taxon>Sordariomycetes</taxon>
        <taxon>Hypocreomycetidae</taxon>
        <taxon>Glomerellales</taxon>
        <taxon>Plectosphaerellaceae</taxon>
        <taxon>Plectosphaerella</taxon>
    </lineage>
</organism>
<dbReference type="PROSITE" id="PS50048">
    <property type="entry name" value="ZN2_CY6_FUNGAL_2"/>
    <property type="match status" value="1"/>
</dbReference>
<dbReference type="OrthoDB" id="4064873at2759"/>
<evidence type="ECO:0000256" key="2">
    <source>
        <dbReference type="ARBA" id="ARBA00023015"/>
    </source>
</evidence>
<proteinExistence type="predicted"/>
<protein>
    <recommendedName>
        <fullName evidence="7">Zn(2)-C6 fungal-type domain-containing protein</fullName>
    </recommendedName>
</protein>
<dbReference type="InterPro" id="IPR051127">
    <property type="entry name" value="Fungal_SecMet_Regulators"/>
</dbReference>
<dbReference type="SUPFAM" id="SSF57701">
    <property type="entry name" value="Zn2/Cys6 DNA-binding domain"/>
    <property type="match status" value="1"/>
</dbReference>
<dbReference type="GO" id="GO:0000981">
    <property type="term" value="F:DNA-binding transcription factor activity, RNA polymerase II-specific"/>
    <property type="evidence" value="ECO:0007669"/>
    <property type="project" value="InterPro"/>
</dbReference>
<keyword evidence="9" id="KW-1185">Reference proteome</keyword>
<keyword evidence="6" id="KW-1133">Transmembrane helix</keyword>
<evidence type="ECO:0000313" key="9">
    <source>
        <dbReference type="Proteomes" id="UP000813385"/>
    </source>
</evidence>
<feature type="transmembrane region" description="Helical" evidence="6">
    <location>
        <begin position="467"/>
        <end position="486"/>
    </location>
</feature>
<dbReference type="Proteomes" id="UP000813385">
    <property type="component" value="Unassembled WGS sequence"/>
</dbReference>